<dbReference type="AlphaFoldDB" id="A0AAW2BI91"/>
<dbReference type="Proteomes" id="UP001459277">
    <property type="component" value="Unassembled WGS sequence"/>
</dbReference>
<dbReference type="EMBL" id="JAZDWU010000012">
    <property type="protein sequence ID" value="KAK9983805.1"/>
    <property type="molecule type" value="Genomic_DNA"/>
</dbReference>
<feature type="compositionally biased region" description="Basic and acidic residues" evidence="1">
    <location>
        <begin position="1"/>
        <end position="13"/>
    </location>
</feature>
<feature type="compositionally biased region" description="Polar residues" evidence="1">
    <location>
        <begin position="31"/>
        <end position="40"/>
    </location>
</feature>
<evidence type="ECO:0000256" key="1">
    <source>
        <dbReference type="SAM" id="MobiDB-lite"/>
    </source>
</evidence>
<accession>A0AAW2BI91</accession>
<protein>
    <submittedName>
        <fullName evidence="2">Uncharacterized protein</fullName>
    </submittedName>
</protein>
<feature type="region of interest" description="Disordered" evidence="1">
    <location>
        <begin position="1"/>
        <end position="42"/>
    </location>
</feature>
<reference evidence="2 3" key="1">
    <citation type="submission" date="2024-01" db="EMBL/GenBank/DDBJ databases">
        <title>A telomere-to-telomere, gap-free genome of sweet tea (Lithocarpus litseifolius).</title>
        <authorList>
            <person name="Zhou J."/>
        </authorList>
    </citation>
    <scope>NUCLEOTIDE SEQUENCE [LARGE SCALE GENOMIC DNA]</scope>
    <source>
        <strain evidence="2">Zhou-2022a</strain>
        <tissue evidence="2">Leaf</tissue>
    </source>
</reference>
<comment type="caution">
    <text evidence="2">The sequence shown here is derived from an EMBL/GenBank/DDBJ whole genome shotgun (WGS) entry which is preliminary data.</text>
</comment>
<gene>
    <name evidence="2" type="ORF">SO802_033330</name>
</gene>
<proteinExistence type="predicted"/>
<evidence type="ECO:0000313" key="3">
    <source>
        <dbReference type="Proteomes" id="UP001459277"/>
    </source>
</evidence>
<sequence>MARDGHLCRRRQGEISPVPLSPTPTRPNPRSEASSASSTICRHCPSLAKPRMVLAEMKRITQTIT</sequence>
<keyword evidence="3" id="KW-1185">Reference proteome</keyword>
<name>A0AAW2BI91_9ROSI</name>
<evidence type="ECO:0000313" key="2">
    <source>
        <dbReference type="EMBL" id="KAK9983805.1"/>
    </source>
</evidence>
<organism evidence="2 3">
    <name type="scientific">Lithocarpus litseifolius</name>
    <dbReference type="NCBI Taxonomy" id="425828"/>
    <lineage>
        <taxon>Eukaryota</taxon>
        <taxon>Viridiplantae</taxon>
        <taxon>Streptophyta</taxon>
        <taxon>Embryophyta</taxon>
        <taxon>Tracheophyta</taxon>
        <taxon>Spermatophyta</taxon>
        <taxon>Magnoliopsida</taxon>
        <taxon>eudicotyledons</taxon>
        <taxon>Gunneridae</taxon>
        <taxon>Pentapetalae</taxon>
        <taxon>rosids</taxon>
        <taxon>fabids</taxon>
        <taxon>Fagales</taxon>
        <taxon>Fagaceae</taxon>
        <taxon>Lithocarpus</taxon>
    </lineage>
</organism>